<dbReference type="EMBL" id="CP042913">
    <property type="protein sequence ID" value="QEG36792.1"/>
    <property type="molecule type" value="Genomic_DNA"/>
</dbReference>
<sequence>MFSTQSVVYAWDNGLRYALALLDDLSDEQMVLRPGGNMNHPAWILGHIGLYYPIVPALLRSESFADPADDDLFGFRGRGPLADHTIYGSKESQLDRMSEGHELVAQSLLSATKEQLNQAPSLPRWAEMYPTVEFMLPDLLILHENIHIGQLSIWRRAAGLPAVEFPDRTPRPGLIASQ</sequence>
<organism evidence="2 3">
    <name type="scientific">Bythopirellula goksoeyrii</name>
    <dbReference type="NCBI Taxonomy" id="1400387"/>
    <lineage>
        <taxon>Bacteria</taxon>
        <taxon>Pseudomonadati</taxon>
        <taxon>Planctomycetota</taxon>
        <taxon>Planctomycetia</taxon>
        <taxon>Pirellulales</taxon>
        <taxon>Lacipirellulaceae</taxon>
        <taxon>Bythopirellula</taxon>
    </lineage>
</organism>
<dbReference type="OrthoDB" id="268680at2"/>
<protein>
    <submittedName>
        <fullName evidence="2">DinB superfamily protein</fullName>
    </submittedName>
</protein>
<dbReference type="AlphaFoldDB" id="A0A5B9QGR5"/>
<dbReference type="Pfam" id="PF12867">
    <property type="entry name" value="DinB_2"/>
    <property type="match status" value="1"/>
</dbReference>
<dbReference type="KEGG" id="bgok:Pr1d_41280"/>
<feature type="domain" description="DinB-like" evidence="1">
    <location>
        <begin position="14"/>
        <end position="151"/>
    </location>
</feature>
<evidence type="ECO:0000313" key="3">
    <source>
        <dbReference type="Proteomes" id="UP000323917"/>
    </source>
</evidence>
<gene>
    <name evidence="2" type="ORF">Pr1d_41280</name>
</gene>
<evidence type="ECO:0000313" key="2">
    <source>
        <dbReference type="EMBL" id="QEG36792.1"/>
    </source>
</evidence>
<keyword evidence="3" id="KW-1185">Reference proteome</keyword>
<dbReference type="InterPro" id="IPR034660">
    <property type="entry name" value="DinB/YfiT-like"/>
</dbReference>
<evidence type="ECO:0000259" key="1">
    <source>
        <dbReference type="Pfam" id="PF12867"/>
    </source>
</evidence>
<name>A0A5B9QGR5_9BACT</name>
<dbReference type="Proteomes" id="UP000323917">
    <property type="component" value="Chromosome"/>
</dbReference>
<dbReference type="InterPro" id="IPR024775">
    <property type="entry name" value="DinB-like"/>
</dbReference>
<dbReference type="SUPFAM" id="SSF109854">
    <property type="entry name" value="DinB/YfiT-like putative metalloenzymes"/>
    <property type="match status" value="1"/>
</dbReference>
<reference evidence="2 3" key="1">
    <citation type="submission" date="2019-08" db="EMBL/GenBank/DDBJ databases">
        <title>Deep-cultivation of Planctomycetes and their phenomic and genomic characterization uncovers novel biology.</title>
        <authorList>
            <person name="Wiegand S."/>
            <person name="Jogler M."/>
            <person name="Boedeker C."/>
            <person name="Pinto D."/>
            <person name="Vollmers J."/>
            <person name="Rivas-Marin E."/>
            <person name="Kohn T."/>
            <person name="Peeters S.H."/>
            <person name="Heuer A."/>
            <person name="Rast P."/>
            <person name="Oberbeckmann S."/>
            <person name="Bunk B."/>
            <person name="Jeske O."/>
            <person name="Meyerdierks A."/>
            <person name="Storesund J.E."/>
            <person name="Kallscheuer N."/>
            <person name="Luecker S."/>
            <person name="Lage O.M."/>
            <person name="Pohl T."/>
            <person name="Merkel B.J."/>
            <person name="Hornburger P."/>
            <person name="Mueller R.-W."/>
            <person name="Bruemmer F."/>
            <person name="Labrenz M."/>
            <person name="Spormann A.M."/>
            <person name="Op den Camp H."/>
            <person name="Overmann J."/>
            <person name="Amann R."/>
            <person name="Jetten M.S.M."/>
            <person name="Mascher T."/>
            <person name="Medema M.H."/>
            <person name="Devos D.P."/>
            <person name="Kaster A.-K."/>
            <person name="Ovreas L."/>
            <person name="Rohde M."/>
            <person name="Galperin M.Y."/>
            <person name="Jogler C."/>
        </authorList>
    </citation>
    <scope>NUCLEOTIDE SEQUENCE [LARGE SCALE GENOMIC DNA]</scope>
    <source>
        <strain evidence="2 3">Pr1d</strain>
    </source>
</reference>
<accession>A0A5B9QGR5</accession>
<proteinExistence type="predicted"/>
<dbReference type="RefSeq" id="WP_148075102.1">
    <property type="nucleotide sequence ID" value="NZ_CP042913.1"/>
</dbReference>
<dbReference type="Gene3D" id="1.20.120.450">
    <property type="entry name" value="dinb family like domain"/>
    <property type="match status" value="1"/>
</dbReference>